<comment type="caution">
    <text evidence="4">The sequence shown here is derived from an EMBL/GenBank/DDBJ whole genome shotgun (WGS) entry which is preliminary data.</text>
</comment>
<dbReference type="SUPFAM" id="SSF54060">
    <property type="entry name" value="His-Me finger endonucleases"/>
    <property type="match status" value="1"/>
</dbReference>
<dbReference type="InterPro" id="IPR044925">
    <property type="entry name" value="His-Me_finger_sf"/>
</dbReference>
<dbReference type="PANTHER" id="PTHR33607:SF2">
    <property type="entry name" value="ENDONUCLEASE-1"/>
    <property type="match status" value="1"/>
</dbReference>
<dbReference type="InterPro" id="IPR007346">
    <property type="entry name" value="Endonuclease-I"/>
</dbReference>
<evidence type="ECO:0000256" key="3">
    <source>
        <dbReference type="ARBA" id="ARBA00022801"/>
    </source>
</evidence>
<protein>
    <recommendedName>
        <fullName evidence="6">Nuclease, EndA/NucM family</fullName>
    </recommendedName>
</protein>
<reference evidence="4" key="1">
    <citation type="journal article" date="2022" name="Int. J. Syst. Evol. Microbiol.">
        <title>Prevotella lacticifex sp. nov., isolated from the rumen of cows.</title>
        <authorList>
            <person name="Shinkai T."/>
            <person name="Ikeyama N."/>
            <person name="Kumagai M."/>
            <person name="Ohmori H."/>
            <person name="Sakamoto M."/>
            <person name="Ohkuma M."/>
            <person name="Mitsumori M."/>
        </authorList>
    </citation>
    <scope>NUCLEOTIDE SEQUENCE</scope>
    <source>
        <strain evidence="4">R5076</strain>
    </source>
</reference>
<accession>A0A9R1CBV1</accession>
<evidence type="ECO:0000313" key="4">
    <source>
        <dbReference type="EMBL" id="GJG59711.1"/>
    </source>
</evidence>
<evidence type="ECO:0000256" key="1">
    <source>
        <dbReference type="ARBA" id="ARBA00006429"/>
    </source>
</evidence>
<keyword evidence="3" id="KW-0378">Hydrolase</keyword>
<evidence type="ECO:0000313" key="5">
    <source>
        <dbReference type="Proteomes" id="UP000825483"/>
    </source>
</evidence>
<dbReference type="AlphaFoldDB" id="A0A9R1CBV1"/>
<proteinExistence type="inferred from homology"/>
<evidence type="ECO:0008006" key="6">
    <source>
        <dbReference type="Google" id="ProtNLM"/>
    </source>
</evidence>
<keyword evidence="2" id="KW-0540">Nuclease</keyword>
<dbReference type="GO" id="GO:0016787">
    <property type="term" value="F:hydrolase activity"/>
    <property type="evidence" value="ECO:0007669"/>
    <property type="project" value="UniProtKB-KW"/>
</dbReference>
<gene>
    <name evidence="4" type="ORF">PRLR5076_25620</name>
</gene>
<dbReference type="GO" id="GO:0004518">
    <property type="term" value="F:nuclease activity"/>
    <property type="evidence" value="ECO:0007669"/>
    <property type="project" value="UniProtKB-KW"/>
</dbReference>
<keyword evidence="5" id="KW-1185">Reference proteome</keyword>
<dbReference type="EMBL" id="BPUB01000002">
    <property type="protein sequence ID" value="GJG59711.1"/>
    <property type="molecule type" value="Genomic_DNA"/>
</dbReference>
<name>A0A9R1CBV1_9BACT</name>
<dbReference type="Proteomes" id="UP000825483">
    <property type="component" value="Unassembled WGS sequence"/>
</dbReference>
<comment type="similarity">
    <text evidence="1">Belongs to the EndA/NucM nuclease family.</text>
</comment>
<dbReference type="PANTHER" id="PTHR33607">
    <property type="entry name" value="ENDONUCLEASE-1"/>
    <property type="match status" value="1"/>
</dbReference>
<evidence type="ECO:0000256" key="2">
    <source>
        <dbReference type="ARBA" id="ARBA00022722"/>
    </source>
</evidence>
<organism evidence="4 5">
    <name type="scientific">Prevotella lacticifex</name>
    <dbReference type="NCBI Taxonomy" id="2854755"/>
    <lineage>
        <taxon>Bacteria</taxon>
        <taxon>Pseudomonadati</taxon>
        <taxon>Bacteroidota</taxon>
        <taxon>Bacteroidia</taxon>
        <taxon>Bacteroidales</taxon>
        <taxon>Prevotellaceae</taxon>
        <taxon>Prevotella</taxon>
    </lineage>
</organism>
<sequence>MPKSLPIKSKRRNFATINITYNSMNKRLLSRAAFLVLSIGISLSAHAINRQALTTYAASLKGLKGASLKAALMPLLKPQQVLEYGSGQGHTWSGFYKTDRNTETNECYNRYSSKKFYFDPSNPYKAISGMNIEHSFPKSWWGGAKNNAYKDLYHLYPSDKDANSSKSNYPMDEVKNVTSEDEGYDKVGTGVHTGGKAWEPGDRFKGDFARTYMYMAVAYGDLTFSETGQQTMNNEDYPGLKPWASTLYIAWNKTDSVSTLELDRNNAIAAIEGNRNLFIDYPNLAEYVWGDSVDVAFDPYTSITTASDDDRYSNSVSPDEPGGDTEKYYFVAATTVTSGKQYLVVAKDGNTLYAMAPLGSSQKFGYPKADKVKEVSDTIRTTALTDAFTFTQDGNGYTIADATGRYLWHEGSFKTISVSTDASNAATWTLTANADGTFKILTDAVYYIQYSTKFTSYGCYNSEQGLMPMLYERVEKGGTPDAITAITSSKKTADGRIFNLQGQYVGTDASVLPHGIYILNGRKIVVR</sequence>
<dbReference type="Pfam" id="PF04231">
    <property type="entry name" value="Endonuclease_1"/>
    <property type="match status" value="1"/>
</dbReference>